<dbReference type="PANTHER" id="PTHR30538">
    <property type="entry name" value="LYSINE 2,3-AMINOMUTASE-RELATED"/>
    <property type="match status" value="1"/>
</dbReference>
<dbReference type="InterPro" id="IPR013785">
    <property type="entry name" value="Aldolase_TIM"/>
</dbReference>
<dbReference type="GO" id="GO:0046872">
    <property type="term" value="F:metal ion binding"/>
    <property type="evidence" value="ECO:0007669"/>
    <property type="project" value="UniProtKB-KW"/>
</dbReference>
<dbReference type="RefSeq" id="WP_036102717.1">
    <property type="nucleotide sequence ID" value="NZ_JAJA02000002.1"/>
</dbReference>
<evidence type="ECO:0000256" key="10">
    <source>
        <dbReference type="ARBA" id="ARBA00023004"/>
    </source>
</evidence>
<feature type="domain" description="Radical SAM core" evidence="16">
    <location>
        <begin position="112"/>
        <end position="327"/>
    </location>
</feature>
<keyword evidence="11 14" id="KW-0411">Iron-sulfur</keyword>
<evidence type="ECO:0000313" key="17">
    <source>
        <dbReference type="EMBL" id="KWS02305.1"/>
    </source>
</evidence>
<evidence type="ECO:0000256" key="4">
    <source>
        <dbReference type="ARBA" id="ARBA00008703"/>
    </source>
</evidence>
<proteinExistence type="inferred from homology"/>
<dbReference type="GO" id="GO:0016853">
    <property type="term" value="F:isomerase activity"/>
    <property type="evidence" value="ECO:0007669"/>
    <property type="project" value="UniProtKB-KW"/>
</dbReference>
<dbReference type="GO" id="GO:0051539">
    <property type="term" value="F:4 iron, 4 sulfur cluster binding"/>
    <property type="evidence" value="ECO:0007669"/>
    <property type="project" value="UniProtKB-KW"/>
</dbReference>
<feature type="binding site" evidence="14">
    <location>
        <position position="126"/>
    </location>
    <ligand>
        <name>[4Fe-4S] cluster</name>
        <dbReference type="ChEBI" id="CHEBI:49883"/>
        <note>4Fe-4S-S-AdoMet</note>
    </ligand>
</feature>
<dbReference type="PROSITE" id="PS51918">
    <property type="entry name" value="RADICAL_SAM"/>
    <property type="match status" value="1"/>
</dbReference>
<keyword evidence="6 14" id="KW-0004">4Fe-4S</keyword>
<dbReference type="Proteomes" id="UP000023435">
    <property type="component" value="Unassembled WGS sequence"/>
</dbReference>
<dbReference type="InterPro" id="IPR007197">
    <property type="entry name" value="rSAM"/>
</dbReference>
<comment type="catalytic activity">
    <reaction evidence="1">
        <text>L-lysine = D-beta-lysine</text>
        <dbReference type="Rhea" id="RHEA:44148"/>
        <dbReference type="ChEBI" id="CHEBI:32551"/>
        <dbReference type="ChEBI" id="CHEBI:84138"/>
    </reaction>
</comment>
<evidence type="ECO:0000256" key="11">
    <source>
        <dbReference type="ARBA" id="ARBA00023014"/>
    </source>
</evidence>
<dbReference type="InterPro" id="IPR003739">
    <property type="entry name" value="Lys_aminomutase/Glu_NH3_mut"/>
</dbReference>
<sequence length="341" mass="36778">MIPAAPLALHPAPTAATPARWQALWRDAIRDPRELLALLGLDGAGLAISDAAAAQFPLRVPRGFVARMRHGDPNDPLLRQVLPLDDEMRPMPGFSLDAVGDGAAKAGAGVIRKYRGRALLIATGSCAVHCRYCFRRHFPYAEETAAAAGWREAVAAIAADPDIDEVILSGGDPWSLATPKLAELSHALAQVGHIKRLRIHTRLPVVLPERVDAALTQWLRALPWPVAIVLHANHANEFDADVDAAMQRLRASGATLLNQAVLLRGINDSVEALAALSERSYAAGVLPYYLHQLDRVQGSAHFEIDDAAARALHRRLAARISGYLVPKLVREVAGDPGKRPL</sequence>
<keyword evidence="10" id="KW-0408">Iron</keyword>
<evidence type="ECO:0000256" key="12">
    <source>
        <dbReference type="ARBA" id="ARBA00023235"/>
    </source>
</evidence>
<protein>
    <recommendedName>
        <fullName evidence="5">L-lysine 2,3-aminomutase</fullName>
    </recommendedName>
    <alternativeName>
        <fullName evidence="13">EF-P post-translational modification enzyme B</fullName>
    </alternativeName>
</protein>
<evidence type="ECO:0000313" key="18">
    <source>
        <dbReference type="Proteomes" id="UP000023435"/>
    </source>
</evidence>
<dbReference type="PANTHER" id="PTHR30538:SF1">
    <property type="entry name" value="L-LYSINE 2,3-AMINOMUTASE"/>
    <property type="match status" value="1"/>
</dbReference>
<comment type="cofactor">
    <cofactor evidence="2 15">
        <name>pyridoxal 5'-phosphate</name>
        <dbReference type="ChEBI" id="CHEBI:597326"/>
    </cofactor>
</comment>
<dbReference type="InterPro" id="IPR022462">
    <property type="entry name" value="EpmB"/>
</dbReference>
<name>A0A108U4B1_9GAMM</name>
<evidence type="ECO:0000259" key="16">
    <source>
        <dbReference type="PROSITE" id="PS51918"/>
    </source>
</evidence>
<comment type="cofactor">
    <cofactor evidence="3">
        <name>[4Fe-4S] cluster</name>
        <dbReference type="ChEBI" id="CHEBI:49883"/>
    </cofactor>
</comment>
<evidence type="ECO:0000256" key="3">
    <source>
        <dbReference type="ARBA" id="ARBA00001966"/>
    </source>
</evidence>
<dbReference type="PIRSF" id="PIRSF004911">
    <property type="entry name" value="DUF160"/>
    <property type="match status" value="1"/>
</dbReference>
<dbReference type="NCBIfam" id="TIGR00238">
    <property type="entry name" value="KamA family radical SAM protein"/>
    <property type="match status" value="1"/>
</dbReference>
<feature type="binding site" evidence="14">
    <location>
        <position position="133"/>
    </location>
    <ligand>
        <name>[4Fe-4S] cluster</name>
        <dbReference type="ChEBI" id="CHEBI:49883"/>
        <note>4Fe-4S-S-AdoMet</note>
    </ligand>
</feature>
<evidence type="ECO:0000256" key="7">
    <source>
        <dbReference type="ARBA" id="ARBA00022691"/>
    </source>
</evidence>
<dbReference type="SFLD" id="SFLDG01070">
    <property type="entry name" value="PLP-dependent"/>
    <property type="match status" value="1"/>
</dbReference>
<gene>
    <name evidence="17" type="ORF">AZ78_4972</name>
</gene>
<keyword evidence="9 15" id="KW-0663">Pyridoxal phosphate</keyword>
<comment type="similarity">
    <text evidence="4">Belongs to the radical SAM superfamily. KamA family.</text>
</comment>
<dbReference type="SFLD" id="SFLDS00029">
    <property type="entry name" value="Radical_SAM"/>
    <property type="match status" value="1"/>
</dbReference>
<keyword evidence="8 14" id="KW-0479">Metal-binding</keyword>
<dbReference type="AlphaFoldDB" id="A0A108U4B1"/>
<keyword evidence="7" id="KW-0949">S-adenosyl-L-methionine</keyword>
<reference evidence="17 18" key="1">
    <citation type="journal article" date="2014" name="Genome Announc.">
        <title>Draft Genome Sequence of Lysobacter capsici AZ78, a Bacterium Antagonistic to Plant-Pathogenic Oomycetes.</title>
        <authorList>
            <person name="Puopolo G."/>
            <person name="Sonego P."/>
            <person name="Engelen K."/>
            <person name="Pertot I."/>
        </authorList>
    </citation>
    <scope>NUCLEOTIDE SEQUENCE [LARGE SCALE GENOMIC DNA]</scope>
    <source>
        <strain evidence="17 18">AZ78</strain>
    </source>
</reference>
<keyword evidence="12" id="KW-0413">Isomerase</keyword>
<dbReference type="OrthoDB" id="9770937at2"/>
<evidence type="ECO:0000256" key="2">
    <source>
        <dbReference type="ARBA" id="ARBA00001933"/>
    </source>
</evidence>
<dbReference type="SFLD" id="SFLDF00314">
    <property type="entry name" value="L-lysine_2_3-aminomutase_(yjeK"/>
    <property type="match status" value="1"/>
</dbReference>
<feature type="modified residue" description="N6-(pyridoxal phosphate)lysine" evidence="15">
    <location>
        <position position="338"/>
    </location>
</feature>
<dbReference type="NCBIfam" id="TIGR03821">
    <property type="entry name" value="EFP_modif_epmB"/>
    <property type="match status" value="1"/>
</dbReference>
<dbReference type="SUPFAM" id="SSF102114">
    <property type="entry name" value="Radical SAM enzymes"/>
    <property type="match status" value="1"/>
</dbReference>
<keyword evidence="18" id="KW-1185">Reference proteome</keyword>
<comment type="caution">
    <text evidence="17">The sequence shown here is derived from an EMBL/GenBank/DDBJ whole genome shotgun (WGS) entry which is preliminary data.</text>
</comment>
<evidence type="ECO:0000256" key="14">
    <source>
        <dbReference type="PIRSR" id="PIRSR004911-1"/>
    </source>
</evidence>
<evidence type="ECO:0000256" key="13">
    <source>
        <dbReference type="ARBA" id="ARBA00030756"/>
    </source>
</evidence>
<evidence type="ECO:0000256" key="5">
    <source>
        <dbReference type="ARBA" id="ARBA00022363"/>
    </source>
</evidence>
<evidence type="ECO:0000256" key="6">
    <source>
        <dbReference type="ARBA" id="ARBA00022485"/>
    </source>
</evidence>
<evidence type="ECO:0000256" key="9">
    <source>
        <dbReference type="ARBA" id="ARBA00022898"/>
    </source>
</evidence>
<evidence type="ECO:0000256" key="8">
    <source>
        <dbReference type="ARBA" id="ARBA00022723"/>
    </source>
</evidence>
<dbReference type="EMBL" id="JAJA02000002">
    <property type="protein sequence ID" value="KWS02305.1"/>
    <property type="molecule type" value="Genomic_DNA"/>
</dbReference>
<dbReference type="CDD" id="cd01335">
    <property type="entry name" value="Radical_SAM"/>
    <property type="match status" value="1"/>
</dbReference>
<feature type="binding site" evidence="14">
    <location>
        <position position="130"/>
    </location>
    <ligand>
        <name>[4Fe-4S] cluster</name>
        <dbReference type="ChEBI" id="CHEBI:49883"/>
        <note>4Fe-4S-S-AdoMet</note>
    </ligand>
</feature>
<dbReference type="InterPro" id="IPR058240">
    <property type="entry name" value="rSAM_sf"/>
</dbReference>
<evidence type="ECO:0000256" key="1">
    <source>
        <dbReference type="ARBA" id="ARBA00001352"/>
    </source>
</evidence>
<evidence type="ECO:0000256" key="15">
    <source>
        <dbReference type="PIRSR" id="PIRSR603739-50"/>
    </source>
</evidence>
<organism evidence="17 18">
    <name type="scientific">Lysobacter capsici AZ78</name>
    <dbReference type="NCBI Taxonomy" id="1444315"/>
    <lineage>
        <taxon>Bacteria</taxon>
        <taxon>Pseudomonadati</taxon>
        <taxon>Pseudomonadota</taxon>
        <taxon>Gammaproteobacteria</taxon>
        <taxon>Lysobacterales</taxon>
        <taxon>Lysobacteraceae</taxon>
        <taxon>Lysobacter</taxon>
    </lineage>
</organism>
<accession>A0A108U4B1</accession>
<dbReference type="Gene3D" id="3.20.20.70">
    <property type="entry name" value="Aldolase class I"/>
    <property type="match status" value="1"/>
</dbReference>